<dbReference type="RefSeq" id="WP_120560445.1">
    <property type="nucleotide sequence ID" value="NZ_RAWK01000413.1"/>
</dbReference>
<reference evidence="3" key="1">
    <citation type="submission" date="2018-09" db="EMBL/GenBank/DDBJ databases">
        <authorList>
            <person name="Livingstone P.G."/>
            <person name="Whitworth D.E."/>
        </authorList>
    </citation>
    <scope>NUCLEOTIDE SEQUENCE [LARGE SCALE GENOMIC DNA]</scope>
    <source>
        <strain evidence="3">AB050A</strain>
    </source>
</reference>
<feature type="chain" id="PRO_5017275758" description="Outer membrane protein beta-barrel domain-containing protein" evidence="1">
    <location>
        <begin position="22"/>
        <end position="111"/>
    </location>
</feature>
<accession>A0A3A8PAF7</accession>
<evidence type="ECO:0000256" key="1">
    <source>
        <dbReference type="SAM" id="SignalP"/>
    </source>
</evidence>
<keyword evidence="3" id="KW-1185">Reference proteome</keyword>
<name>A0A3A8PAF7_9BACT</name>
<dbReference type="Proteomes" id="UP000267003">
    <property type="component" value="Unassembled WGS sequence"/>
</dbReference>
<feature type="signal peptide" evidence="1">
    <location>
        <begin position="1"/>
        <end position="21"/>
    </location>
</feature>
<organism evidence="2 3">
    <name type="scientific">Corallococcus aberystwythensis</name>
    <dbReference type="NCBI Taxonomy" id="2316722"/>
    <lineage>
        <taxon>Bacteria</taxon>
        <taxon>Pseudomonadati</taxon>
        <taxon>Myxococcota</taxon>
        <taxon>Myxococcia</taxon>
        <taxon>Myxococcales</taxon>
        <taxon>Cystobacterineae</taxon>
        <taxon>Myxococcaceae</taxon>
        <taxon>Corallococcus</taxon>
    </lineage>
</organism>
<sequence length="111" mass="11747">MLRSLPAALLLLPLAARVAHADDTQPLHGPWVGVSLMRGSGFDTTVRDDSGVGLGVRGGYDFQALVGAYVAAELLTGREDFFITSWGGGLRVLTPTSPFRAGFSAGVRFNR</sequence>
<dbReference type="AlphaFoldDB" id="A0A3A8PAF7"/>
<gene>
    <name evidence="2" type="ORF">D7W81_39160</name>
</gene>
<evidence type="ECO:0000313" key="2">
    <source>
        <dbReference type="EMBL" id="RKH53467.1"/>
    </source>
</evidence>
<proteinExistence type="predicted"/>
<comment type="caution">
    <text evidence="2">The sequence shown here is derived from an EMBL/GenBank/DDBJ whole genome shotgun (WGS) entry which is preliminary data.</text>
</comment>
<evidence type="ECO:0008006" key="4">
    <source>
        <dbReference type="Google" id="ProtNLM"/>
    </source>
</evidence>
<keyword evidence="1" id="KW-0732">Signal</keyword>
<dbReference type="EMBL" id="RAWK01000413">
    <property type="protein sequence ID" value="RKH53467.1"/>
    <property type="molecule type" value="Genomic_DNA"/>
</dbReference>
<evidence type="ECO:0000313" key="3">
    <source>
        <dbReference type="Proteomes" id="UP000267003"/>
    </source>
</evidence>
<protein>
    <recommendedName>
        <fullName evidence="4">Outer membrane protein beta-barrel domain-containing protein</fullName>
    </recommendedName>
</protein>